<dbReference type="AlphaFoldDB" id="A0A166FRU7"/>
<accession>A0A166FRU7</accession>
<keyword evidence="2" id="KW-1185">Reference proteome</keyword>
<evidence type="ECO:0000313" key="2">
    <source>
        <dbReference type="Proteomes" id="UP000076532"/>
    </source>
</evidence>
<sequence>MLRLLRYTEHGHTRLRYEPPHTYNYIVHRITLDLSNNLKRDQLKASFEIGQQQYARDNPVTIFAERFLELNDDLKLESVSNSRGPVNHESRYLALGFYLLLQERNSARCGQAHGPRLDWEDAILVWSSPRPRSLQPLRPSLVISPLPPQRLHFTICGHRDALNRLLALTRSNKAELKIWAAQEIPTPAGALSITGRCYAELMIPHLLAAGAACFALGANTTQPTPAADGPEEVLEVHDTVLIYLDMKPAATAGVWLASSSTASLFLS</sequence>
<evidence type="ECO:0000313" key="1">
    <source>
        <dbReference type="EMBL" id="KZP17091.1"/>
    </source>
</evidence>
<reference evidence="1 2" key="1">
    <citation type="journal article" date="2016" name="Mol. Biol. Evol.">
        <title>Comparative Genomics of Early-Diverging Mushroom-Forming Fungi Provides Insights into the Origins of Lignocellulose Decay Capabilities.</title>
        <authorList>
            <person name="Nagy L.G."/>
            <person name="Riley R."/>
            <person name="Tritt A."/>
            <person name="Adam C."/>
            <person name="Daum C."/>
            <person name="Floudas D."/>
            <person name="Sun H."/>
            <person name="Yadav J.S."/>
            <person name="Pangilinan J."/>
            <person name="Larsson K.H."/>
            <person name="Matsuura K."/>
            <person name="Barry K."/>
            <person name="Labutti K."/>
            <person name="Kuo R."/>
            <person name="Ohm R.A."/>
            <person name="Bhattacharya S.S."/>
            <person name="Shirouzu T."/>
            <person name="Yoshinaga Y."/>
            <person name="Martin F.M."/>
            <person name="Grigoriev I.V."/>
            <person name="Hibbett D.S."/>
        </authorList>
    </citation>
    <scope>NUCLEOTIDE SEQUENCE [LARGE SCALE GENOMIC DNA]</scope>
    <source>
        <strain evidence="1 2">CBS 109695</strain>
    </source>
</reference>
<dbReference type="EMBL" id="KV417586">
    <property type="protein sequence ID" value="KZP17091.1"/>
    <property type="molecule type" value="Genomic_DNA"/>
</dbReference>
<protein>
    <submittedName>
        <fullName evidence="1">Uncharacterized protein</fullName>
    </submittedName>
</protein>
<proteinExistence type="predicted"/>
<name>A0A166FRU7_9AGAM</name>
<dbReference type="Proteomes" id="UP000076532">
    <property type="component" value="Unassembled WGS sequence"/>
</dbReference>
<gene>
    <name evidence="1" type="ORF">FIBSPDRAFT_894500</name>
</gene>
<organism evidence="1 2">
    <name type="scientific">Athelia psychrophila</name>
    <dbReference type="NCBI Taxonomy" id="1759441"/>
    <lineage>
        <taxon>Eukaryota</taxon>
        <taxon>Fungi</taxon>
        <taxon>Dikarya</taxon>
        <taxon>Basidiomycota</taxon>
        <taxon>Agaricomycotina</taxon>
        <taxon>Agaricomycetes</taxon>
        <taxon>Agaricomycetidae</taxon>
        <taxon>Atheliales</taxon>
        <taxon>Atheliaceae</taxon>
        <taxon>Athelia</taxon>
    </lineage>
</organism>